<dbReference type="PATRIC" id="fig|1235788.3.peg.4428"/>
<organism evidence="8 10">
    <name type="scientific">Phocaeicola sartorii</name>
    <dbReference type="NCBI Taxonomy" id="671267"/>
    <lineage>
        <taxon>Bacteria</taxon>
        <taxon>Pseudomonadati</taxon>
        <taxon>Bacteroidota</taxon>
        <taxon>Bacteroidia</taxon>
        <taxon>Bacteroidales</taxon>
        <taxon>Bacteroidaceae</taxon>
        <taxon>Phocaeicola</taxon>
    </lineage>
</organism>
<dbReference type="STRING" id="1235788.C802_04317"/>
<dbReference type="Proteomes" id="UP000014200">
    <property type="component" value="Unassembled WGS sequence"/>
</dbReference>
<evidence type="ECO:0000256" key="5">
    <source>
        <dbReference type="ARBA" id="ARBA00023237"/>
    </source>
</evidence>
<feature type="chain" id="PRO_5044738351" evidence="6">
    <location>
        <begin position="22"/>
        <end position="523"/>
    </location>
</feature>
<dbReference type="GeneID" id="82153572"/>
<dbReference type="EMBL" id="ASSP01000031">
    <property type="protein sequence ID" value="EOS08865.1"/>
    <property type="molecule type" value="Genomic_DNA"/>
</dbReference>
<reference evidence="8 10" key="1">
    <citation type="submission" date="2013-04" db="EMBL/GenBank/DDBJ databases">
        <title>The Genome Sequence of Bacteroides massiliensis dnLKV3.</title>
        <authorList>
            <consortium name="The Broad Institute Genomics Platform"/>
            <consortium name="The Broad Institute Genome Sequencing Center for Infectious Disease"/>
            <person name="Earl A."/>
            <person name="Xavier R."/>
            <person name="Kuhn K."/>
            <person name="Stappenbeck T."/>
            <person name="Walker B."/>
            <person name="Young S."/>
            <person name="Zeng Q."/>
            <person name="Gargeya S."/>
            <person name="Fitzgerald M."/>
            <person name="Haas B."/>
            <person name="Abouelleil A."/>
            <person name="Allen A.W."/>
            <person name="Alvarado L."/>
            <person name="Arachchi H.M."/>
            <person name="Berlin A.M."/>
            <person name="Chapman S.B."/>
            <person name="Gainer-Dewar J."/>
            <person name="Goldberg J."/>
            <person name="Griggs A."/>
            <person name="Gujja S."/>
            <person name="Hansen M."/>
            <person name="Howarth C."/>
            <person name="Imamovic A."/>
            <person name="Ireland A."/>
            <person name="Larimer J."/>
            <person name="McCowan C."/>
            <person name="Murphy C."/>
            <person name="Pearson M."/>
            <person name="Poon T.W."/>
            <person name="Priest M."/>
            <person name="Roberts A."/>
            <person name="Saif S."/>
            <person name="Shea T."/>
            <person name="Sisk P."/>
            <person name="Sykes S."/>
            <person name="Wortman J."/>
            <person name="Nusbaum C."/>
            <person name="Birren B."/>
        </authorList>
    </citation>
    <scope>NUCLEOTIDE SEQUENCE [LARGE SCALE GENOMIC DNA]</scope>
    <source>
        <strain evidence="8">DnLKV3</strain>
        <strain evidence="10">dnLKV3</strain>
    </source>
</reference>
<name>R9I658_9BACT</name>
<evidence type="ECO:0000313" key="11">
    <source>
        <dbReference type="Proteomes" id="UP000310760"/>
    </source>
</evidence>
<dbReference type="SUPFAM" id="SSF48452">
    <property type="entry name" value="TPR-like"/>
    <property type="match status" value="1"/>
</dbReference>
<keyword evidence="4" id="KW-0472">Membrane</keyword>
<evidence type="ECO:0000259" key="7">
    <source>
        <dbReference type="Pfam" id="PF07980"/>
    </source>
</evidence>
<gene>
    <name evidence="8" type="ORF">C802_04317</name>
    <name evidence="9" type="ORF">E5339_14045</name>
</gene>
<dbReference type="HOGENOM" id="CLU_015553_1_0_10"/>
<evidence type="ECO:0000256" key="4">
    <source>
        <dbReference type="ARBA" id="ARBA00023136"/>
    </source>
</evidence>
<sequence>MKKNIFVCLSLAALAMGTVSCGDDFLTVEPSTKLGLDGYYVTQARIDEAVTAAYDPMHWYDYFSGWCPLFLVSDAQGDDIYVGGGNEQDQAEIHLASQYKLTSLMNFKGAWTTSYSGINRSNLVIADAEKADLPEDVKKHYIAESKVTRAFYYNQLWKFWGNVPYYDVNLTFPYIAEQKSADEIYRLVTADLKEVLDSKALPMKETAVRSGHATWAFAAMLYADFVMYQKDEAAYPQALAYMKEIINSGQYKLMNEFGAIWEQENEWCDESIFEINYYAKGGIRDWGDANKPGGTVVPAMIGVDGLSGSPDYVGGWGFCDVSKEVYDIYEETDQRRDGGILCMEKYIADCAARGIVVKYGGRYQNTGLFLRKYIGRIGGNDGATKSGDLNWDNNQRIFRYAETLLNAAELALRTGDQGTAQIYYNIVRSRANVSEKVVSLDNLLEERRLEFVGEGKRYYDLVRFGKAAEVLKPGGGMVLNAEKTEYSVVGNPNRLQWTESKKYMPIPQDEIEAAQGTLVQNPY</sequence>
<keyword evidence="10" id="KW-1185">Reference proteome</keyword>
<proteinExistence type="inferred from homology"/>
<comment type="subcellular location">
    <subcellularLocation>
        <location evidence="1">Cell outer membrane</location>
    </subcellularLocation>
</comment>
<evidence type="ECO:0000256" key="1">
    <source>
        <dbReference type="ARBA" id="ARBA00004442"/>
    </source>
</evidence>
<dbReference type="Gene3D" id="1.25.40.390">
    <property type="match status" value="1"/>
</dbReference>
<keyword evidence="5" id="KW-0998">Cell outer membrane</keyword>
<evidence type="ECO:0000313" key="10">
    <source>
        <dbReference type="Proteomes" id="UP000014200"/>
    </source>
</evidence>
<keyword evidence="3 6" id="KW-0732">Signal</keyword>
<dbReference type="OrthoDB" id="617686at2"/>
<dbReference type="RefSeq" id="WP_016278494.1">
    <property type="nucleotide sequence ID" value="NZ_CAJUNV010000018.1"/>
</dbReference>
<accession>R9I658</accession>
<dbReference type="InterPro" id="IPR011990">
    <property type="entry name" value="TPR-like_helical_dom_sf"/>
</dbReference>
<reference evidence="9 11" key="2">
    <citation type="submission" date="2019-04" db="EMBL/GenBank/DDBJ databases">
        <title>Microbes associate with the intestines of laboratory mice.</title>
        <authorList>
            <person name="Navarre W."/>
            <person name="Wong E."/>
            <person name="Huang K."/>
            <person name="Tropini C."/>
            <person name="Ng K."/>
            <person name="Yu B."/>
        </authorList>
    </citation>
    <scope>NUCLEOTIDE SEQUENCE [LARGE SCALE GENOMIC DNA]</scope>
    <source>
        <strain evidence="9 11">NM22_B1</strain>
    </source>
</reference>
<evidence type="ECO:0000313" key="9">
    <source>
        <dbReference type="EMBL" id="TGY69103.1"/>
    </source>
</evidence>
<comment type="caution">
    <text evidence="8">The sequence shown here is derived from an EMBL/GenBank/DDBJ whole genome shotgun (WGS) entry which is preliminary data.</text>
</comment>
<evidence type="ECO:0000256" key="3">
    <source>
        <dbReference type="ARBA" id="ARBA00022729"/>
    </source>
</evidence>
<evidence type="ECO:0000313" key="8">
    <source>
        <dbReference type="EMBL" id="EOS08865.1"/>
    </source>
</evidence>
<dbReference type="Pfam" id="PF07980">
    <property type="entry name" value="SusD_RagB"/>
    <property type="match status" value="1"/>
</dbReference>
<protein>
    <submittedName>
        <fullName evidence="9">RagB/SusD family nutrient uptake outer membrane protein</fullName>
    </submittedName>
</protein>
<dbReference type="Proteomes" id="UP000310760">
    <property type="component" value="Unassembled WGS sequence"/>
</dbReference>
<evidence type="ECO:0000256" key="6">
    <source>
        <dbReference type="SAM" id="SignalP"/>
    </source>
</evidence>
<dbReference type="EMBL" id="SRYJ01000032">
    <property type="protein sequence ID" value="TGY69103.1"/>
    <property type="molecule type" value="Genomic_DNA"/>
</dbReference>
<dbReference type="AlphaFoldDB" id="R9I658"/>
<feature type="domain" description="RagB/SusD" evidence="7">
    <location>
        <begin position="323"/>
        <end position="523"/>
    </location>
</feature>
<comment type="similarity">
    <text evidence="2">Belongs to the SusD family.</text>
</comment>
<feature type="signal peptide" evidence="6">
    <location>
        <begin position="1"/>
        <end position="21"/>
    </location>
</feature>
<dbReference type="GO" id="GO:0009279">
    <property type="term" value="C:cell outer membrane"/>
    <property type="evidence" value="ECO:0007669"/>
    <property type="project" value="UniProtKB-SubCell"/>
</dbReference>
<evidence type="ECO:0000256" key="2">
    <source>
        <dbReference type="ARBA" id="ARBA00006275"/>
    </source>
</evidence>
<dbReference type="PROSITE" id="PS51257">
    <property type="entry name" value="PROKAR_LIPOPROTEIN"/>
    <property type="match status" value="1"/>
</dbReference>
<dbReference type="InterPro" id="IPR012944">
    <property type="entry name" value="SusD_RagB_dom"/>
</dbReference>